<dbReference type="Gene3D" id="1.25.40.390">
    <property type="match status" value="1"/>
</dbReference>
<reference evidence="9" key="1">
    <citation type="journal article" date="2019" name="Int. J. Syst. Evol. Microbiol.">
        <title>The Global Catalogue of Microorganisms (GCM) 10K type strain sequencing project: providing services to taxonomists for standard genome sequencing and annotation.</title>
        <authorList>
            <consortium name="The Broad Institute Genomics Platform"/>
            <consortium name="The Broad Institute Genome Sequencing Center for Infectious Disease"/>
            <person name="Wu L."/>
            <person name="Ma J."/>
        </authorList>
    </citation>
    <scope>NUCLEOTIDE SEQUENCE [LARGE SCALE GENOMIC DNA]</scope>
    <source>
        <strain evidence="9">CCUG 53762</strain>
    </source>
</reference>
<evidence type="ECO:0000313" key="9">
    <source>
        <dbReference type="Proteomes" id="UP001597118"/>
    </source>
</evidence>
<sequence>MKINIKYLMLCLMFLGISGCKKDPLDKLPDGVLTREQAYKDPALAMGFLAEIYAAIPPYFDGYGFYRMLAVNSDEAADNDLQNDPGWNAGRLSLNYNPIAVQNLRGGASSRLWDIYWNGIRQANIFLENIDFTPVDDLGGSNAITSEQKKMWIAEARLLRAFFHAELIKYYGGVVITEKSFPVSFDFGTLKRNTFEECANWIVKECDDVLPDLPVRRHQSGTATEVGVGRMTKMIALAIKARVLLYNASPLNNPENDINKWRDAAIASKAVIDLAETTGEYKLYYHTDNSPVSNTYELFRQKDNGTSEMAEVIWQHPNPHNSLGHFAYVHGIPSAGNHKAGTNPSQELVDAFETISGEPPVLGYADEDKLIPVLNADAADYNPQNPYANRDPRLTAFVYYNGAYWGKKGANDYYVQIYQNGLDQVSNNRRYTRTGYYIRKFMDPTRGNGTLSAASPSGQAYWPIFRLAEFYLSYAEAENEVNAIPTAEVLSALNKVRARAGMPDIKSKFTGNRELLRERIRNERRVELCFEEHRFFDVRRWNILDKTDKAVTGMLVTKNVDNTFSYSRFVAEKRYAWANKYKILPIPLNEITNMPLHGQNPGW</sequence>
<dbReference type="Proteomes" id="UP001597118">
    <property type="component" value="Unassembled WGS sequence"/>
</dbReference>
<dbReference type="PROSITE" id="PS51257">
    <property type="entry name" value="PROKAR_LIPOPROTEIN"/>
    <property type="match status" value="1"/>
</dbReference>
<dbReference type="EMBL" id="JBHUDG010000015">
    <property type="protein sequence ID" value="MFD1630277.1"/>
    <property type="molecule type" value="Genomic_DNA"/>
</dbReference>
<proteinExistence type="inferred from homology"/>
<evidence type="ECO:0000256" key="1">
    <source>
        <dbReference type="ARBA" id="ARBA00004442"/>
    </source>
</evidence>
<organism evidence="8 9">
    <name type="scientific">Pseudopedobacter beijingensis</name>
    <dbReference type="NCBI Taxonomy" id="1207056"/>
    <lineage>
        <taxon>Bacteria</taxon>
        <taxon>Pseudomonadati</taxon>
        <taxon>Bacteroidota</taxon>
        <taxon>Sphingobacteriia</taxon>
        <taxon>Sphingobacteriales</taxon>
        <taxon>Sphingobacteriaceae</taxon>
        <taxon>Pseudopedobacter</taxon>
    </lineage>
</organism>
<comment type="similarity">
    <text evidence="2">Belongs to the SusD family.</text>
</comment>
<evidence type="ECO:0000256" key="5">
    <source>
        <dbReference type="ARBA" id="ARBA00023237"/>
    </source>
</evidence>
<feature type="domain" description="SusD-like N-terminal" evidence="7">
    <location>
        <begin position="107"/>
        <end position="243"/>
    </location>
</feature>
<protein>
    <submittedName>
        <fullName evidence="8">RagB/SusD family nutrient uptake outer membrane protein</fullName>
    </submittedName>
</protein>
<keyword evidence="9" id="KW-1185">Reference proteome</keyword>
<name>A0ABW4IEA3_9SPHI</name>
<keyword evidence="3" id="KW-0732">Signal</keyword>
<gene>
    <name evidence="8" type="ORF">ACFSAH_10335</name>
</gene>
<dbReference type="InterPro" id="IPR033985">
    <property type="entry name" value="SusD-like_N"/>
</dbReference>
<feature type="domain" description="RagB/SusD" evidence="6">
    <location>
        <begin position="311"/>
        <end position="603"/>
    </location>
</feature>
<evidence type="ECO:0000259" key="6">
    <source>
        <dbReference type="Pfam" id="PF07980"/>
    </source>
</evidence>
<comment type="caution">
    <text evidence="8">The sequence shown here is derived from an EMBL/GenBank/DDBJ whole genome shotgun (WGS) entry which is preliminary data.</text>
</comment>
<dbReference type="InterPro" id="IPR011990">
    <property type="entry name" value="TPR-like_helical_dom_sf"/>
</dbReference>
<comment type="subcellular location">
    <subcellularLocation>
        <location evidence="1">Cell outer membrane</location>
    </subcellularLocation>
</comment>
<dbReference type="SUPFAM" id="SSF48452">
    <property type="entry name" value="TPR-like"/>
    <property type="match status" value="1"/>
</dbReference>
<evidence type="ECO:0000256" key="2">
    <source>
        <dbReference type="ARBA" id="ARBA00006275"/>
    </source>
</evidence>
<evidence type="ECO:0000313" key="8">
    <source>
        <dbReference type="EMBL" id="MFD1630277.1"/>
    </source>
</evidence>
<dbReference type="InterPro" id="IPR012944">
    <property type="entry name" value="SusD_RagB_dom"/>
</dbReference>
<evidence type="ECO:0000256" key="3">
    <source>
        <dbReference type="ARBA" id="ARBA00022729"/>
    </source>
</evidence>
<keyword evidence="5" id="KW-0998">Cell outer membrane</keyword>
<accession>A0ABW4IEA3</accession>
<dbReference type="Pfam" id="PF07980">
    <property type="entry name" value="SusD_RagB"/>
    <property type="match status" value="1"/>
</dbReference>
<keyword evidence="4" id="KW-0472">Membrane</keyword>
<dbReference type="Pfam" id="PF14322">
    <property type="entry name" value="SusD-like_3"/>
    <property type="match status" value="1"/>
</dbReference>
<evidence type="ECO:0000259" key="7">
    <source>
        <dbReference type="Pfam" id="PF14322"/>
    </source>
</evidence>
<evidence type="ECO:0000256" key="4">
    <source>
        <dbReference type="ARBA" id="ARBA00023136"/>
    </source>
</evidence>
<dbReference type="RefSeq" id="WP_379662653.1">
    <property type="nucleotide sequence ID" value="NZ_JBHUDG010000015.1"/>
</dbReference>